<proteinExistence type="predicted"/>
<feature type="compositionally biased region" description="Polar residues" evidence="1">
    <location>
        <begin position="1"/>
        <end position="11"/>
    </location>
</feature>
<evidence type="ECO:0000313" key="3">
    <source>
        <dbReference type="Proteomes" id="UP001595833"/>
    </source>
</evidence>
<dbReference type="RefSeq" id="WP_344039970.1">
    <property type="nucleotide sequence ID" value="NZ_BAAAKE010000019.1"/>
</dbReference>
<name>A0ABV9YB67_9PSEU</name>
<feature type="region of interest" description="Disordered" evidence="1">
    <location>
        <begin position="1"/>
        <end position="20"/>
    </location>
</feature>
<accession>A0ABV9YB67</accession>
<dbReference type="EMBL" id="JBHSJB010000035">
    <property type="protein sequence ID" value="MFC5058877.1"/>
    <property type="molecule type" value="Genomic_DNA"/>
</dbReference>
<evidence type="ECO:0000313" key="2">
    <source>
        <dbReference type="EMBL" id="MFC5058877.1"/>
    </source>
</evidence>
<protein>
    <submittedName>
        <fullName evidence="2">Uncharacterized protein</fullName>
    </submittedName>
</protein>
<reference evidence="3" key="1">
    <citation type="journal article" date="2019" name="Int. J. Syst. Evol. Microbiol.">
        <title>The Global Catalogue of Microorganisms (GCM) 10K type strain sequencing project: providing services to taxonomists for standard genome sequencing and annotation.</title>
        <authorList>
            <consortium name="The Broad Institute Genomics Platform"/>
            <consortium name="The Broad Institute Genome Sequencing Center for Infectious Disease"/>
            <person name="Wu L."/>
            <person name="Ma J."/>
        </authorList>
    </citation>
    <scope>NUCLEOTIDE SEQUENCE [LARGE SCALE GENOMIC DNA]</scope>
    <source>
        <strain evidence="3">KCTC 12848</strain>
    </source>
</reference>
<gene>
    <name evidence="2" type="ORF">ACFPFM_34630</name>
</gene>
<dbReference type="Proteomes" id="UP001595833">
    <property type="component" value="Unassembled WGS sequence"/>
</dbReference>
<keyword evidence="3" id="KW-1185">Reference proteome</keyword>
<organism evidence="2 3">
    <name type="scientific">Saccharothrix xinjiangensis</name>
    <dbReference type="NCBI Taxonomy" id="204798"/>
    <lineage>
        <taxon>Bacteria</taxon>
        <taxon>Bacillati</taxon>
        <taxon>Actinomycetota</taxon>
        <taxon>Actinomycetes</taxon>
        <taxon>Pseudonocardiales</taxon>
        <taxon>Pseudonocardiaceae</taxon>
        <taxon>Saccharothrix</taxon>
    </lineage>
</organism>
<comment type="caution">
    <text evidence="2">The sequence shown here is derived from an EMBL/GenBank/DDBJ whole genome shotgun (WGS) entry which is preliminary data.</text>
</comment>
<sequence>METIVNPSTDNFMAPPPASRLGRLEVGRSRLISRRSKGVIAGK</sequence>
<evidence type="ECO:0000256" key="1">
    <source>
        <dbReference type="SAM" id="MobiDB-lite"/>
    </source>
</evidence>